<dbReference type="InterPro" id="IPR001763">
    <property type="entry name" value="Rhodanese-like_dom"/>
</dbReference>
<evidence type="ECO:0000256" key="3">
    <source>
        <dbReference type="ARBA" id="ARBA00022692"/>
    </source>
</evidence>
<evidence type="ECO:0000256" key="4">
    <source>
        <dbReference type="ARBA" id="ARBA00022989"/>
    </source>
</evidence>
<dbReference type="InterPro" id="IPR023695">
    <property type="entry name" value="Thiosulf_sulfurTrfase"/>
</dbReference>
<keyword evidence="2" id="KW-1003">Cell membrane</keyword>
<proteinExistence type="predicted"/>
<dbReference type="PANTHER" id="PTHR42709">
    <property type="entry name" value="ALKALINE PHOSPHATASE LIKE PROTEIN"/>
    <property type="match status" value="1"/>
</dbReference>
<dbReference type="SUPFAM" id="SSF52821">
    <property type="entry name" value="Rhodanese/Cell cycle control phosphatase"/>
    <property type="match status" value="1"/>
</dbReference>
<dbReference type="EMBL" id="FONH01000012">
    <property type="protein sequence ID" value="SFF30683.1"/>
    <property type="molecule type" value="Genomic_DNA"/>
</dbReference>
<comment type="subcellular location">
    <subcellularLocation>
        <location evidence="1">Cell membrane</location>
        <topology evidence="1">Multi-pass membrane protein</topology>
    </subcellularLocation>
</comment>
<dbReference type="AlphaFoldDB" id="A0A1I2HML9"/>
<keyword evidence="9" id="KW-1185">Reference proteome</keyword>
<gene>
    <name evidence="8" type="ORF">SAMN02799615_03078</name>
</gene>
<name>A0A1I2HML9_9GAMM</name>
<keyword evidence="5 6" id="KW-0472">Membrane</keyword>
<dbReference type="RefSeq" id="WP_026633698.1">
    <property type="nucleotide sequence ID" value="NZ_FONH01000012.1"/>
</dbReference>
<reference evidence="9" key="1">
    <citation type="submission" date="2016-10" db="EMBL/GenBank/DDBJ databases">
        <authorList>
            <person name="Varghese N."/>
            <person name="Submissions S."/>
        </authorList>
    </citation>
    <scope>NUCLEOTIDE SEQUENCE [LARGE SCALE GENOMIC DNA]</scope>
    <source>
        <strain evidence="9">UNC178MFTsu3.1</strain>
    </source>
</reference>
<dbReference type="GO" id="GO:0005886">
    <property type="term" value="C:plasma membrane"/>
    <property type="evidence" value="ECO:0007669"/>
    <property type="project" value="UniProtKB-SubCell"/>
</dbReference>
<evidence type="ECO:0000256" key="5">
    <source>
        <dbReference type="ARBA" id="ARBA00023136"/>
    </source>
</evidence>
<dbReference type="PANTHER" id="PTHR42709:SF6">
    <property type="entry name" value="UNDECAPRENYL PHOSPHATE TRANSPORTER A"/>
    <property type="match status" value="1"/>
</dbReference>
<evidence type="ECO:0000259" key="7">
    <source>
        <dbReference type="PROSITE" id="PS50206"/>
    </source>
</evidence>
<feature type="domain" description="Rhodanese" evidence="7">
    <location>
        <begin position="221"/>
        <end position="310"/>
    </location>
</feature>
<dbReference type="InterPro" id="IPR051311">
    <property type="entry name" value="DedA_domain"/>
</dbReference>
<dbReference type="Proteomes" id="UP000199477">
    <property type="component" value="Unassembled WGS sequence"/>
</dbReference>
<keyword evidence="3 6" id="KW-0812">Transmembrane</keyword>
<dbReference type="InterPro" id="IPR032816">
    <property type="entry name" value="VTT_dom"/>
</dbReference>
<dbReference type="STRING" id="500610.SAMN02799615_03078"/>
<dbReference type="Pfam" id="PF00581">
    <property type="entry name" value="Rhodanese"/>
    <property type="match status" value="1"/>
</dbReference>
<feature type="transmembrane region" description="Helical" evidence="6">
    <location>
        <begin position="7"/>
        <end position="28"/>
    </location>
</feature>
<dbReference type="CDD" id="cd01444">
    <property type="entry name" value="GlpE_ST"/>
    <property type="match status" value="1"/>
</dbReference>
<dbReference type="Gene3D" id="3.40.250.10">
    <property type="entry name" value="Rhodanese-like domain"/>
    <property type="match status" value="1"/>
</dbReference>
<evidence type="ECO:0000256" key="1">
    <source>
        <dbReference type="ARBA" id="ARBA00004651"/>
    </source>
</evidence>
<dbReference type="InterPro" id="IPR036873">
    <property type="entry name" value="Rhodanese-like_dom_sf"/>
</dbReference>
<dbReference type="SMART" id="SM00450">
    <property type="entry name" value="RHOD"/>
    <property type="match status" value="1"/>
</dbReference>
<organism evidence="8 9">
    <name type="scientific">Dyella marensis</name>
    <dbReference type="NCBI Taxonomy" id="500610"/>
    <lineage>
        <taxon>Bacteria</taxon>
        <taxon>Pseudomonadati</taxon>
        <taxon>Pseudomonadota</taxon>
        <taxon>Gammaproteobacteria</taxon>
        <taxon>Lysobacterales</taxon>
        <taxon>Rhodanobacteraceae</taxon>
        <taxon>Dyella</taxon>
    </lineage>
</organism>
<feature type="transmembrane region" description="Helical" evidence="6">
    <location>
        <begin position="135"/>
        <end position="159"/>
    </location>
</feature>
<evidence type="ECO:0000313" key="8">
    <source>
        <dbReference type="EMBL" id="SFF30683.1"/>
    </source>
</evidence>
<evidence type="ECO:0000256" key="6">
    <source>
        <dbReference type="SAM" id="Phobius"/>
    </source>
</evidence>
<protein>
    <submittedName>
        <fullName evidence="8">Membrane protein DedA, SNARE-associated domain</fullName>
    </submittedName>
</protein>
<evidence type="ECO:0000256" key="2">
    <source>
        <dbReference type="ARBA" id="ARBA00022475"/>
    </source>
</evidence>
<evidence type="ECO:0000313" key="9">
    <source>
        <dbReference type="Proteomes" id="UP000199477"/>
    </source>
</evidence>
<dbReference type="GO" id="GO:0004792">
    <property type="term" value="F:thiosulfate-cyanide sulfurtransferase activity"/>
    <property type="evidence" value="ECO:0007669"/>
    <property type="project" value="InterPro"/>
</dbReference>
<dbReference type="GO" id="GO:0005737">
    <property type="term" value="C:cytoplasm"/>
    <property type="evidence" value="ECO:0007669"/>
    <property type="project" value="InterPro"/>
</dbReference>
<sequence>MAQEIIALLAEYGLVLVFLNVLVEQAGAPVPAVPTLVVAGALAANGQLPLLGVVGLALLGCLLSDLAWYWAGRRYGAGVMRTLCRISLSPDSCVKQSELRFQRWRGQVLLVAKFVPGLSTVAPPLVGALGLRPAVFLLMDGLGSLLWLGLSVGLGYALAPQIDKVLVALGNAGTIALEVVGSLLALYILLKWWQRHRLIVTLRMARITVDELKRAIDEGLGPVLVDVRSPASRLIDTRVIPGALLADVAGIDRVVHDVPLDAELVIYCSCPNEASAAVAAKNLMQQGYRRVRPLLGGLDAWEAAGFTILRLPAEGAEGETGNLPTQHAA</sequence>
<feature type="transmembrane region" description="Helical" evidence="6">
    <location>
        <begin position="48"/>
        <end position="71"/>
    </location>
</feature>
<dbReference type="PROSITE" id="PS50206">
    <property type="entry name" value="RHODANESE_3"/>
    <property type="match status" value="1"/>
</dbReference>
<dbReference type="Pfam" id="PF09335">
    <property type="entry name" value="VTT_dom"/>
    <property type="match status" value="1"/>
</dbReference>
<accession>A0A1I2HML9</accession>
<feature type="transmembrane region" description="Helical" evidence="6">
    <location>
        <begin position="165"/>
        <end position="190"/>
    </location>
</feature>
<keyword evidence="4 6" id="KW-1133">Transmembrane helix</keyword>